<dbReference type="EMBL" id="OU892279">
    <property type="protein sequence ID" value="CAG9765986.1"/>
    <property type="molecule type" value="Genomic_DNA"/>
</dbReference>
<evidence type="ECO:0000256" key="1">
    <source>
        <dbReference type="SAM" id="MobiDB-lite"/>
    </source>
</evidence>
<keyword evidence="3" id="KW-1185">Reference proteome</keyword>
<organism evidence="2 3">
    <name type="scientific">Ceutorhynchus assimilis</name>
    <name type="common">cabbage seed weevil</name>
    <dbReference type="NCBI Taxonomy" id="467358"/>
    <lineage>
        <taxon>Eukaryota</taxon>
        <taxon>Metazoa</taxon>
        <taxon>Ecdysozoa</taxon>
        <taxon>Arthropoda</taxon>
        <taxon>Hexapoda</taxon>
        <taxon>Insecta</taxon>
        <taxon>Pterygota</taxon>
        <taxon>Neoptera</taxon>
        <taxon>Endopterygota</taxon>
        <taxon>Coleoptera</taxon>
        <taxon>Polyphaga</taxon>
        <taxon>Cucujiformia</taxon>
        <taxon>Curculionidae</taxon>
        <taxon>Ceutorhynchinae</taxon>
        <taxon>Ceutorhynchus</taxon>
    </lineage>
</organism>
<evidence type="ECO:0000313" key="3">
    <source>
        <dbReference type="Proteomes" id="UP001152799"/>
    </source>
</evidence>
<accession>A0A9N9QN45</accession>
<feature type="region of interest" description="Disordered" evidence="1">
    <location>
        <begin position="46"/>
        <end position="84"/>
    </location>
</feature>
<dbReference type="AlphaFoldDB" id="A0A9N9QN45"/>
<sequence>MVDRDSEDEEVNEKDEGLSENVKLKQGRGVSTITFQWQRELQRRKLKKARGTIQSATTTEQASNQRSPTRNKVHYEKQTTGQESTTLDTLAQIPRHAGDNARTFTKAIV</sequence>
<feature type="region of interest" description="Disordered" evidence="1">
    <location>
        <begin position="1"/>
        <end position="23"/>
    </location>
</feature>
<feature type="compositionally biased region" description="Polar residues" evidence="1">
    <location>
        <begin position="52"/>
        <end position="70"/>
    </location>
</feature>
<feature type="compositionally biased region" description="Acidic residues" evidence="1">
    <location>
        <begin position="1"/>
        <end position="13"/>
    </location>
</feature>
<gene>
    <name evidence="2" type="ORF">CEUTPL_LOCUS6581</name>
</gene>
<proteinExistence type="predicted"/>
<name>A0A9N9QN45_9CUCU</name>
<dbReference type="Proteomes" id="UP001152799">
    <property type="component" value="Chromosome 3"/>
</dbReference>
<evidence type="ECO:0000313" key="2">
    <source>
        <dbReference type="EMBL" id="CAG9765986.1"/>
    </source>
</evidence>
<reference evidence="2" key="1">
    <citation type="submission" date="2022-01" db="EMBL/GenBank/DDBJ databases">
        <authorList>
            <person name="King R."/>
        </authorList>
    </citation>
    <scope>NUCLEOTIDE SEQUENCE</scope>
</reference>
<protein>
    <submittedName>
        <fullName evidence="2">Uncharacterized protein</fullName>
    </submittedName>
</protein>